<evidence type="ECO:0000313" key="4">
    <source>
        <dbReference type="WBParaSite" id="HPBE_0000724301-mRNA-1"/>
    </source>
</evidence>
<dbReference type="OrthoDB" id="5865302at2759"/>
<name>A0A183FJM8_HELPZ</name>
<proteinExistence type="predicted"/>
<feature type="compositionally biased region" description="Basic and acidic residues" evidence="1">
    <location>
        <begin position="49"/>
        <end position="62"/>
    </location>
</feature>
<reference evidence="4" key="2">
    <citation type="submission" date="2019-09" db="UniProtKB">
        <authorList>
            <consortium name="WormBaseParasite"/>
        </authorList>
    </citation>
    <scope>IDENTIFICATION</scope>
</reference>
<protein>
    <submittedName>
        <fullName evidence="4">S ribonuclease</fullName>
    </submittedName>
</protein>
<feature type="region of interest" description="Disordered" evidence="1">
    <location>
        <begin position="1"/>
        <end position="29"/>
    </location>
</feature>
<feature type="region of interest" description="Disordered" evidence="1">
    <location>
        <begin position="47"/>
        <end position="87"/>
    </location>
</feature>
<accession>A0A183FJM8</accession>
<keyword evidence="3" id="KW-1185">Reference proteome</keyword>
<dbReference type="EMBL" id="UZAH01025842">
    <property type="protein sequence ID" value="VDO71454.1"/>
    <property type="molecule type" value="Genomic_DNA"/>
</dbReference>
<sequence length="212" mass="23834">MFSEQYGRKGNDTEEMSRKKCQKTKGDEKTMTFDRLEDKLNEQFTAMTTKDREKGKDTKPEMKYSSAVQTERVKALSRGKTKSATAIVQKEKHLMAEHRSNSLEKQEQGDSVSHGLFDAANVMCNIVDISKDSTMRRRRSQESYTATQQPKPTKSSSKCEPLKLWLLCSLASAGVRLPVQGGSHNSLIRKRAEAECDHVAGVEKTPEDEVGE</sequence>
<feature type="region of interest" description="Disordered" evidence="1">
    <location>
        <begin position="133"/>
        <end position="157"/>
    </location>
</feature>
<evidence type="ECO:0000256" key="1">
    <source>
        <dbReference type="SAM" id="MobiDB-lite"/>
    </source>
</evidence>
<accession>A0A3P7YJ11</accession>
<reference evidence="2 3" key="1">
    <citation type="submission" date="2018-11" db="EMBL/GenBank/DDBJ databases">
        <authorList>
            <consortium name="Pathogen Informatics"/>
        </authorList>
    </citation>
    <scope>NUCLEOTIDE SEQUENCE [LARGE SCALE GENOMIC DNA]</scope>
</reference>
<gene>
    <name evidence="2" type="ORF">HPBE_LOCUS7244</name>
</gene>
<dbReference type="Proteomes" id="UP000050761">
    <property type="component" value="Unassembled WGS sequence"/>
</dbReference>
<feature type="compositionally biased region" description="Polar residues" evidence="1">
    <location>
        <begin position="142"/>
        <end position="157"/>
    </location>
</feature>
<dbReference type="AlphaFoldDB" id="A0A183FJM8"/>
<evidence type="ECO:0000313" key="3">
    <source>
        <dbReference type="Proteomes" id="UP000050761"/>
    </source>
</evidence>
<organism evidence="3 4">
    <name type="scientific">Heligmosomoides polygyrus</name>
    <name type="common">Parasitic roundworm</name>
    <dbReference type="NCBI Taxonomy" id="6339"/>
    <lineage>
        <taxon>Eukaryota</taxon>
        <taxon>Metazoa</taxon>
        <taxon>Ecdysozoa</taxon>
        <taxon>Nematoda</taxon>
        <taxon>Chromadorea</taxon>
        <taxon>Rhabditida</taxon>
        <taxon>Rhabditina</taxon>
        <taxon>Rhabditomorpha</taxon>
        <taxon>Strongyloidea</taxon>
        <taxon>Heligmosomidae</taxon>
        <taxon>Heligmosomoides</taxon>
    </lineage>
</organism>
<evidence type="ECO:0000313" key="2">
    <source>
        <dbReference type="EMBL" id="VDO71454.1"/>
    </source>
</evidence>
<dbReference type="WBParaSite" id="HPBE_0000724301-mRNA-1">
    <property type="protein sequence ID" value="HPBE_0000724301-mRNA-1"/>
    <property type="gene ID" value="HPBE_0000724301"/>
</dbReference>